<dbReference type="KEGG" id="ftj:FTUN_1808"/>
<sequence>MMRLSRLVLAAGFTVALAAPGARAAEPDKLLPADSDSVTFVNVKQILGSEVVKKYALEQIKQALAGQDAKQFLEQLGLDPLKDIDKVWAGSSGKDLSDMKGLAIVHGKFDPEKLFKAAEGLTKKEADKFSLIKDGGTTILKFQPDQGNPVYGTVVDDTTVIVGTDKKLITTAIKQAADQKAAPIPADLAALVKKMDDKASVFTTSIVKGKLDNVKVPPQLPIDLSGVEKALPKTETMSLILRVSGDINMEFLFGMKDDDAATDMGDAMTKAIDGIKGLITVAAAAEPKAKPLVDVVKTIKSDVKKKDVIITAKVAGDLIGKAINAGD</sequence>
<proteinExistence type="predicted"/>
<evidence type="ECO:0000313" key="3">
    <source>
        <dbReference type="Proteomes" id="UP000503447"/>
    </source>
</evidence>
<reference evidence="3" key="1">
    <citation type="submission" date="2020-05" db="EMBL/GenBank/DDBJ databases">
        <title>Frigoriglobus tundricola gen. nov., sp. nov., a psychrotolerant cellulolytic planctomycete of the family Gemmataceae with two divergent copies of 16S rRNA gene.</title>
        <authorList>
            <person name="Kulichevskaya I.S."/>
            <person name="Ivanova A.A."/>
            <person name="Naumoff D.G."/>
            <person name="Beletsky A.V."/>
            <person name="Rijpstra W.I.C."/>
            <person name="Sinninghe Damste J.S."/>
            <person name="Mardanov A.V."/>
            <person name="Ravin N.V."/>
            <person name="Dedysh S.N."/>
        </authorList>
    </citation>
    <scope>NUCLEOTIDE SEQUENCE [LARGE SCALE GENOMIC DNA]</scope>
    <source>
        <strain evidence="3">PL17</strain>
    </source>
</reference>
<dbReference type="RefSeq" id="WP_171470318.1">
    <property type="nucleotide sequence ID" value="NZ_CP053452.2"/>
</dbReference>
<dbReference type="AlphaFoldDB" id="A0A6M5YJX6"/>
<dbReference type="EMBL" id="CP053452">
    <property type="protein sequence ID" value="QJW94288.1"/>
    <property type="molecule type" value="Genomic_DNA"/>
</dbReference>
<evidence type="ECO:0000313" key="2">
    <source>
        <dbReference type="EMBL" id="QJW94288.1"/>
    </source>
</evidence>
<evidence type="ECO:0000256" key="1">
    <source>
        <dbReference type="SAM" id="SignalP"/>
    </source>
</evidence>
<feature type="chain" id="PRO_5026760738" description="DUF3352 domain-containing protein" evidence="1">
    <location>
        <begin position="25"/>
        <end position="327"/>
    </location>
</feature>
<keyword evidence="1" id="KW-0732">Signal</keyword>
<name>A0A6M5YJX6_9BACT</name>
<dbReference type="Proteomes" id="UP000503447">
    <property type="component" value="Chromosome"/>
</dbReference>
<protein>
    <recommendedName>
        <fullName evidence="4">DUF3352 domain-containing protein</fullName>
    </recommendedName>
</protein>
<gene>
    <name evidence="2" type="ORF">FTUN_1808</name>
</gene>
<evidence type="ECO:0008006" key="4">
    <source>
        <dbReference type="Google" id="ProtNLM"/>
    </source>
</evidence>
<keyword evidence="3" id="KW-1185">Reference proteome</keyword>
<feature type="signal peptide" evidence="1">
    <location>
        <begin position="1"/>
        <end position="24"/>
    </location>
</feature>
<organism evidence="2 3">
    <name type="scientific">Frigoriglobus tundricola</name>
    <dbReference type="NCBI Taxonomy" id="2774151"/>
    <lineage>
        <taxon>Bacteria</taxon>
        <taxon>Pseudomonadati</taxon>
        <taxon>Planctomycetota</taxon>
        <taxon>Planctomycetia</taxon>
        <taxon>Gemmatales</taxon>
        <taxon>Gemmataceae</taxon>
        <taxon>Frigoriglobus</taxon>
    </lineage>
</organism>
<accession>A0A6M5YJX6</accession>